<proteinExistence type="predicted"/>
<sequence length="56" mass="5887">MHSNGANVSAPRVLTGSLIAGSIAESCASHSARREFVLARLLAHMAVRLCGNGLRR</sequence>
<gene>
    <name evidence="1" type="ORF">BRAD3257_4223</name>
</gene>
<reference evidence="1 2" key="1">
    <citation type="submission" date="2018-03" db="EMBL/GenBank/DDBJ databases">
        <authorList>
            <person name="Gully D."/>
        </authorList>
    </citation>
    <scope>NUCLEOTIDE SEQUENCE [LARGE SCALE GENOMIC DNA]</scope>
    <source>
        <strain evidence="1">ORS3257</strain>
    </source>
</reference>
<evidence type="ECO:0000313" key="2">
    <source>
        <dbReference type="Proteomes" id="UP000246085"/>
    </source>
</evidence>
<accession>A0A2U3Q1H2</accession>
<dbReference type="Proteomes" id="UP000246085">
    <property type="component" value="Chromosome BRAD3257"/>
</dbReference>
<protein>
    <submittedName>
        <fullName evidence="1">Uncharacterized protein</fullName>
    </submittedName>
</protein>
<organism evidence="1 2">
    <name type="scientific">Bradyrhizobium vignae</name>
    <dbReference type="NCBI Taxonomy" id="1549949"/>
    <lineage>
        <taxon>Bacteria</taxon>
        <taxon>Pseudomonadati</taxon>
        <taxon>Pseudomonadota</taxon>
        <taxon>Alphaproteobacteria</taxon>
        <taxon>Hyphomicrobiales</taxon>
        <taxon>Nitrobacteraceae</taxon>
        <taxon>Bradyrhizobium</taxon>
    </lineage>
</organism>
<name>A0A2U3Q1H2_9BRAD</name>
<dbReference type="AlphaFoldDB" id="A0A2U3Q1H2"/>
<dbReference type="EMBL" id="LS398110">
    <property type="protein sequence ID" value="SPP95226.1"/>
    <property type="molecule type" value="Genomic_DNA"/>
</dbReference>
<dbReference type="KEGG" id="bvz:BRAD3257_4223"/>
<evidence type="ECO:0000313" key="1">
    <source>
        <dbReference type="EMBL" id="SPP95226.1"/>
    </source>
</evidence>